<evidence type="ECO:0000313" key="5">
    <source>
        <dbReference type="EMBL" id="GAA3366422.1"/>
    </source>
</evidence>
<keyword evidence="4" id="KW-0472">Membrane</keyword>
<dbReference type="RefSeq" id="WP_344931470.1">
    <property type="nucleotide sequence ID" value="NZ_BAAAYK010000040.1"/>
</dbReference>
<accession>A0ABP6S2H9</accession>
<evidence type="ECO:0000256" key="4">
    <source>
        <dbReference type="ARBA" id="ARBA00023136"/>
    </source>
</evidence>
<evidence type="ECO:0000256" key="3">
    <source>
        <dbReference type="ARBA" id="ARBA00022989"/>
    </source>
</evidence>
<keyword evidence="2" id="KW-0812">Transmembrane</keyword>
<evidence type="ECO:0000313" key="6">
    <source>
        <dbReference type="Proteomes" id="UP001500483"/>
    </source>
</evidence>
<dbReference type="InterPro" id="IPR035906">
    <property type="entry name" value="MetI-like_sf"/>
</dbReference>
<reference evidence="6" key="1">
    <citation type="journal article" date="2019" name="Int. J. Syst. Evol. Microbiol.">
        <title>The Global Catalogue of Microorganisms (GCM) 10K type strain sequencing project: providing services to taxonomists for standard genome sequencing and annotation.</title>
        <authorList>
            <consortium name="The Broad Institute Genomics Platform"/>
            <consortium name="The Broad Institute Genome Sequencing Center for Infectious Disease"/>
            <person name="Wu L."/>
            <person name="Ma J."/>
        </authorList>
    </citation>
    <scope>NUCLEOTIDE SEQUENCE [LARGE SCALE GENOMIC DNA]</scope>
    <source>
        <strain evidence="6">JCM 9687</strain>
    </source>
</reference>
<dbReference type="EMBL" id="BAAAYK010000040">
    <property type="protein sequence ID" value="GAA3366422.1"/>
    <property type="molecule type" value="Genomic_DNA"/>
</dbReference>
<evidence type="ECO:0000256" key="2">
    <source>
        <dbReference type="ARBA" id="ARBA00022692"/>
    </source>
</evidence>
<keyword evidence="6" id="KW-1185">Reference proteome</keyword>
<dbReference type="Proteomes" id="UP001500483">
    <property type="component" value="Unassembled WGS sequence"/>
</dbReference>
<comment type="subcellular location">
    <subcellularLocation>
        <location evidence="1">Membrane</location>
        <topology evidence="1">Multi-pass membrane protein</topology>
    </subcellularLocation>
</comment>
<dbReference type="Gene3D" id="1.10.3720.10">
    <property type="entry name" value="MetI-like"/>
    <property type="match status" value="1"/>
</dbReference>
<evidence type="ECO:0008006" key="7">
    <source>
        <dbReference type="Google" id="ProtNLM"/>
    </source>
</evidence>
<protein>
    <recommendedName>
        <fullName evidence="7">Secreted protein</fullName>
    </recommendedName>
</protein>
<sequence>MDGAGACTGSWHVTWPMLRPTSFFFVLVTSTVKRGGRVAGVDLVFVDHLWRPRRTRRPTVVYYAYQQAFQFGRFGYAGGRSARC</sequence>
<name>A0ABP6S2H9_9PSEU</name>
<organism evidence="5 6">
    <name type="scientific">Saccharopolyspora gregorii</name>
    <dbReference type="NCBI Taxonomy" id="33914"/>
    <lineage>
        <taxon>Bacteria</taxon>
        <taxon>Bacillati</taxon>
        <taxon>Actinomycetota</taxon>
        <taxon>Actinomycetes</taxon>
        <taxon>Pseudonocardiales</taxon>
        <taxon>Pseudonocardiaceae</taxon>
        <taxon>Saccharopolyspora</taxon>
    </lineage>
</organism>
<evidence type="ECO:0000256" key="1">
    <source>
        <dbReference type="ARBA" id="ARBA00004141"/>
    </source>
</evidence>
<keyword evidence="3" id="KW-1133">Transmembrane helix</keyword>
<proteinExistence type="predicted"/>
<dbReference type="SUPFAM" id="SSF161098">
    <property type="entry name" value="MetI-like"/>
    <property type="match status" value="1"/>
</dbReference>
<comment type="caution">
    <text evidence="5">The sequence shown here is derived from an EMBL/GenBank/DDBJ whole genome shotgun (WGS) entry which is preliminary data.</text>
</comment>
<gene>
    <name evidence="5" type="ORF">GCM10020366_69990</name>
</gene>